<dbReference type="EMBL" id="LDXT01000081">
    <property type="protein sequence ID" value="KRT55317.1"/>
    <property type="molecule type" value="Genomic_DNA"/>
</dbReference>
<dbReference type="STRING" id="54398.Ga0074115_11675"/>
<evidence type="ECO:0000313" key="7">
    <source>
        <dbReference type="EMBL" id="KRT55317.1"/>
    </source>
</evidence>
<dbReference type="HAMAP" id="MF_00194">
    <property type="entry name" value="RdgC"/>
    <property type="match status" value="1"/>
</dbReference>
<name>A0A0T5YYT0_9GAMM</name>
<dbReference type="PATRIC" id="fig|54398.3.peg.1299"/>
<comment type="function">
    <text evidence="6">May be involved in recombination.</text>
</comment>
<dbReference type="Proteomes" id="UP000051634">
    <property type="component" value="Unassembled WGS sequence"/>
</dbReference>
<organism evidence="7 10">
    <name type="scientific">endosymbiont of Ridgeia piscesae</name>
    <dbReference type="NCBI Taxonomy" id="54398"/>
    <lineage>
        <taxon>Bacteria</taxon>
        <taxon>Pseudomonadati</taxon>
        <taxon>Pseudomonadota</taxon>
        <taxon>Gammaproteobacteria</taxon>
        <taxon>sulfur-oxidizing symbionts</taxon>
    </lineage>
</organism>
<dbReference type="GO" id="GO:0003690">
    <property type="term" value="F:double-stranded DNA binding"/>
    <property type="evidence" value="ECO:0007669"/>
    <property type="project" value="TreeGrafter"/>
</dbReference>
<dbReference type="OrthoDB" id="5290530at2"/>
<evidence type="ECO:0000313" key="8">
    <source>
        <dbReference type="EMBL" id="KRT57207.1"/>
    </source>
</evidence>
<dbReference type="InterPro" id="IPR007476">
    <property type="entry name" value="RdgC"/>
</dbReference>
<dbReference type="Pfam" id="PF04381">
    <property type="entry name" value="RdgC"/>
    <property type="match status" value="1"/>
</dbReference>
<dbReference type="GO" id="GO:0005737">
    <property type="term" value="C:cytoplasm"/>
    <property type="evidence" value="ECO:0007669"/>
    <property type="project" value="UniProtKB-UniRule"/>
</dbReference>
<dbReference type="RefSeq" id="WP_057956089.1">
    <property type="nucleotide sequence ID" value="NZ_KQ556906.1"/>
</dbReference>
<evidence type="ECO:0000256" key="6">
    <source>
        <dbReference type="HAMAP-Rule" id="MF_00194"/>
    </source>
</evidence>
<comment type="caution">
    <text evidence="7">The sequence shown here is derived from an EMBL/GenBank/DDBJ whole genome shotgun (WGS) entry which is preliminary data.</text>
</comment>
<evidence type="ECO:0000256" key="5">
    <source>
        <dbReference type="ARBA" id="ARBA00023172"/>
    </source>
</evidence>
<evidence type="ECO:0000256" key="1">
    <source>
        <dbReference type="ARBA" id="ARBA00004453"/>
    </source>
</evidence>
<dbReference type="PANTHER" id="PTHR38103">
    <property type="entry name" value="RECOMBINATION-ASSOCIATED PROTEIN RDGC"/>
    <property type="match status" value="1"/>
</dbReference>
<evidence type="ECO:0000313" key="9">
    <source>
        <dbReference type="Proteomes" id="UP000051276"/>
    </source>
</evidence>
<dbReference type="NCBIfam" id="NF001464">
    <property type="entry name" value="PRK00321.1-5"/>
    <property type="match status" value="1"/>
</dbReference>
<protein>
    <recommendedName>
        <fullName evidence="3 6">Recombination-associated protein RdgC</fullName>
    </recommendedName>
</protein>
<dbReference type="Proteomes" id="UP000051276">
    <property type="component" value="Unassembled WGS sequence"/>
</dbReference>
<dbReference type="NCBIfam" id="NF001462">
    <property type="entry name" value="PRK00321.1-3"/>
    <property type="match status" value="1"/>
</dbReference>
<dbReference type="EMBL" id="LMXI01000572">
    <property type="protein sequence ID" value="KRT57207.1"/>
    <property type="molecule type" value="Genomic_DNA"/>
</dbReference>
<keyword evidence="4 6" id="KW-0963">Cytoplasm</keyword>
<evidence type="ECO:0000313" key="10">
    <source>
        <dbReference type="Proteomes" id="UP000051634"/>
    </source>
</evidence>
<accession>A0A0T5YYT0</accession>
<reference evidence="9 10" key="1">
    <citation type="submission" date="2015-11" db="EMBL/GenBank/DDBJ databases">
        <title>The genome of Candidatus Endoriftia persephone in Ridgeia piscesae and population structure of the North Eastern Pacific vestimentiferan symbionts.</title>
        <authorList>
            <person name="Perez M."/>
            <person name="Juniper K.S."/>
        </authorList>
    </citation>
    <scope>NUCLEOTIDE SEQUENCE [LARGE SCALE GENOMIC DNA]</scope>
    <source>
        <strain evidence="8">Ind10</strain>
        <strain evidence="7">Ind11</strain>
    </source>
</reference>
<comment type="subcellular location">
    <subcellularLocation>
        <location evidence="1 6">Cytoplasm</location>
        <location evidence="1 6">Nucleoid</location>
    </subcellularLocation>
</comment>
<evidence type="ECO:0000256" key="3">
    <source>
        <dbReference type="ARBA" id="ARBA00022296"/>
    </source>
</evidence>
<keyword evidence="10" id="KW-1185">Reference proteome</keyword>
<dbReference type="GO" id="GO:0043590">
    <property type="term" value="C:bacterial nucleoid"/>
    <property type="evidence" value="ECO:0007669"/>
    <property type="project" value="TreeGrafter"/>
</dbReference>
<dbReference type="GO" id="GO:0006310">
    <property type="term" value="P:DNA recombination"/>
    <property type="evidence" value="ECO:0007669"/>
    <property type="project" value="UniProtKB-UniRule"/>
</dbReference>
<sequence>MWFKNLRIYRLKQAFDLSQEQLQELLQERAFRPCGPNEPLSVGWAAVVAGQESGLCYENTGSLMICMRQEERLLPAPVINEAVAERVAAVEEAEARRVSRKEQREMRDEIIFELLPKAFTKSSYLHAMIDRSNRWILVDAASAKRAEALLSLLRETLGSLPLRPLESQIAPAAVLTDWVREPESNPGFLLLDSCELRDINDESAVIRCKGQDLAAEEIGVHLAAGKQVVKLGIEWEERISCSLESDLALKRLRFLDLIQEEAAEAEAEDAITRFDVDFALMNLELRRFLPRLLEQFGGLLEEG</sequence>
<evidence type="ECO:0000256" key="2">
    <source>
        <dbReference type="ARBA" id="ARBA00008657"/>
    </source>
</evidence>
<proteinExistence type="inferred from homology"/>
<gene>
    <name evidence="6" type="primary">rdgC</name>
    <name evidence="7" type="ORF">Ga0074115_11675</name>
    <name evidence="8" type="ORF">Ga0076813_11223</name>
</gene>
<dbReference type="PANTHER" id="PTHR38103:SF1">
    <property type="entry name" value="RECOMBINATION-ASSOCIATED PROTEIN RDGC"/>
    <property type="match status" value="1"/>
</dbReference>
<evidence type="ECO:0000256" key="4">
    <source>
        <dbReference type="ARBA" id="ARBA00022490"/>
    </source>
</evidence>
<dbReference type="AlphaFoldDB" id="A0A0T5YYT0"/>
<dbReference type="GO" id="GO:0000018">
    <property type="term" value="P:regulation of DNA recombination"/>
    <property type="evidence" value="ECO:0007669"/>
    <property type="project" value="TreeGrafter"/>
</dbReference>
<keyword evidence="5 6" id="KW-0233">DNA recombination</keyword>
<comment type="similarity">
    <text evidence="2 6">Belongs to the RdgC family.</text>
</comment>